<dbReference type="Pfam" id="PF06905">
    <property type="entry name" value="FAIM1"/>
    <property type="match status" value="1"/>
</dbReference>
<comment type="subcellular location">
    <subcellularLocation>
        <location evidence="1">Membrane</location>
        <topology evidence="1">Peripheral membrane protein</topology>
        <orientation evidence="1">Cytoplasmic side</orientation>
    </subcellularLocation>
</comment>
<dbReference type="InterPro" id="IPR010695">
    <property type="entry name" value="FAIM1"/>
</dbReference>
<dbReference type="Gene3D" id="3.30.1520.10">
    <property type="entry name" value="Phox-like domain"/>
    <property type="match status" value="1"/>
</dbReference>
<evidence type="ECO:0008006" key="5">
    <source>
        <dbReference type="Google" id="ProtNLM"/>
    </source>
</evidence>
<dbReference type="GO" id="GO:0031901">
    <property type="term" value="C:early endosome membrane"/>
    <property type="evidence" value="ECO:0007669"/>
    <property type="project" value="TreeGrafter"/>
</dbReference>
<dbReference type="Gene3D" id="2.40.128.180">
    <property type="match status" value="1"/>
</dbReference>
<dbReference type="InterPro" id="IPR001683">
    <property type="entry name" value="PX_dom"/>
</dbReference>
<dbReference type="InterPro" id="IPR028662">
    <property type="entry name" value="SNX8/Mvp1"/>
</dbReference>
<evidence type="ECO:0000259" key="3">
    <source>
        <dbReference type="PROSITE" id="PS50195"/>
    </source>
</evidence>
<dbReference type="EMBL" id="HBGJ01018201">
    <property type="protein sequence ID" value="CAD9253246.1"/>
    <property type="molecule type" value="Transcribed_RNA"/>
</dbReference>
<dbReference type="GO" id="GO:0035091">
    <property type="term" value="F:phosphatidylinositol binding"/>
    <property type="evidence" value="ECO:0007669"/>
    <property type="project" value="InterPro"/>
</dbReference>
<organism evidence="4">
    <name type="scientific">Phaeomonas parva</name>
    <dbReference type="NCBI Taxonomy" id="124430"/>
    <lineage>
        <taxon>Eukaryota</taxon>
        <taxon>Sar</taxon>
        <taxon>Stramenopiles</taxon>
        <taxon>Ochrophyta</taxon>
        <taxon>Pinguiophyceae</taxon>
        <taxon>Pinguiochrysidales</taxon>
        <taxon>Pinguiochrysidaceae</taxon>
        <taxon>Phaeomonas</taxon>
    </lineage>
</organism>
<dbReference type="SUPFAM" id="SSF50156">
    <property type="entry name" value="PDZ domain-like"/>
    <property type="match status" value="1"/>
</dbReference>
<dbReference type="PANTHER" id="PTHR46571:SF1">
    <property type="entry name" value="SORTING NEXIN-8"/>
    <property type="match status" value="1"/>
</dbReference>
<dbReference type="InterPro" id="IPR038513">
    <property type="entry name" value="FAIM1_dom_sf"/>
</dbReference>
<proteinExistence type="predicted"/>
<dbReference type="PROSITE" id="PS50106">
    <property type="entry name" value="PDZ"/>
    <property type="match status" value="1"/>
</dbReference>
<dbReference type="InterPro" id="IPR001478">
    <property type="entry name" value="PDZ"/>
</dbReference>
<dbReference type="SMART" id="SM00312">
    <property type="entry name" value="PX"/>
    <property type="match status" value="1"/>
</dbReference>
<evidence type="ECO:0000313" key="4">
    <source>
        <dbReference type="EMBL" id="CAD9253246.1"/>
    </source>
</evidence>
<reference evidence="4" key="1">
    <citation type="submission" date="2021-01" db="EMBL/GenBank/DDBJ databases">
        <authorList>
            <person name="Corre E."/>
            <person name="Pelletier E."/>
            <person name="Niang G."/>
            <person name="Scheremetjew M."/>
            <person name="Finn R."/>
            <person name="Kale V."/>
            <person name="Holt S."/>
            <person name="Cochrane G."/>
            <person name="Meng A."/>
            <person name="Brown T."/>
            <person name="Cohen L."/>
        </authorList>
    </citation>
    <scope>NUCLEOTIDE SEQUENCE</scope>
    <source>
        <strain evidence="4">CCMP2877</strain>
    </source>
</reference>
<dbReference type="GO" id="GO:0034498">
    <property type="term" value="P:early endosome to Golgi transport"/>
    <property type="evidence" value="ECO:0007669"/>
    <property type="project" value="TreeGrafter"/>
</dbReference>
<name>A0A7S1XPV6_9STRA</name>
<evidence type="ECO:0000259" key="2">
    <source>
        <dbReference type="PROSITE" id="PS50106"/>
    </source>
</evidence>
<gene>
    <name evidence="4" type="ORF">PPAR1163_LOCUS11613</name>
</gene>
<evidence type="ECO:0000256" key="1">
    <source>
        <dbReference type="ARBA" id="ARBA00004287"/>
    </source>
</evidence>
<protein>
    <recommendedName>
        <fullName evidence="5">PX domain-containing protein</fullName>
    </recommendedName>
</protein>
<dbReference type="CDD" id="cd06093">
    <property type="entry name" value="PX_domain"/>
    <property type="match status" value="1"/>
</dbReference>
<dbReference type="GO" id="GO:0005829">
    <property type="term" value="C:cytosol"/>
    <property type="evidence" value="ECO:0007669"/>
    <property type="project" value="GOC"/>
</dbReference>
<dbReference type="SUPFAM" id="SSF64268">
    <property type="entry name" value="PX domain"/>
    <property type="match status" value="1"/>
</dbReference>
<dbReference type="CDD" id="cd00136">
    <property type="entry name" value="PDZ_canonical"/>
    <property type="match status" value="1"/>
</dbReference>
<dbReference type="Gene3D" id="2.30.42.10">
    <property type="match status" value="1"/>
</dbReference>
<accession>A0A7S1XPV6</accession>
<feature type="domain" description="PDZ" evidence="2">
    <location>
        <begin position="230"/>
        <end position="309"/>
    </location>
</feature>
<dbReference type="PROSITE" id="PS50195">
    <property type="entry name" value="PX"/>
    <property type="match status" value="1"/>
</dbReference>
<dbReference type="SMART" id="SM00228">
    <property type="entry name" value="PDZ"/>
    <property type="match status" value="1"/>
</dbReference>
<sequence length="374" mass="39737">MVSILDGEVHRTWRLDDADGTPHRVVLYHDTITGVRCITVDGDEVTGSMGTSSVLNASMTIQFPVAGRDGVVLILRNGIFGFRYQCKVGGKFLKEANDEISATQPSSAFDVQVATHVQAASSGGEPVAWYLVKARREADGAATSVHRRYRDFAGLYESIVAGLKGHHAARLVPALPGKHLKLVIDHADPAFLKQRERALSQWLQSVARIPHVAAAQTLHTFLGLFEGTREVSLHVASGSIGCTLQASRSPNLPAIVTTIRPELDGAGVRVGDVLTKINGYATVGMGFHHVVETLRAAPRPLVLHFLQMVSAGNGEDGGSAEQKVVDGAGDHELEEKVKAAPGASPPARSAARQAAVVASRKDLSASTGLYDAEL</sequence>
<feature type="domain" description="PX" evidence="3">
    <location>
        <begin position="108"/>
        <end position="229"/>
    </location>
</feature>
<dbReference type="InterPro" id="IPR036871">
    <property type="entry name" value="PX_dom_sf"/>
</dbReference>
<dbReference type="PANTHER" id="PTHR46571">
    <property type="entry name" value="SORTING NEXIN-8"/>
    <property type="match status" value="1"/>
</dbReference>
<dbReference type="InterPro" id="IPR036034">
    <property type="entry name" value="PDZ_sf"/>
</dbReference>
<dbReference type="AlphaFoldDB" id="A0A7S1XPV6"/>
<dbReference type="GO" id="GO:0006886">
    <property type="term" value="P:intracellular protein transport"/>
    <property type="evidence" value="ECO:0007669"/>
    <property type="project" value="TreeGrafter"/>
</dbReference>
<dbReference type="Pfam" id="PF00787">
    <property type="entry name" value="PX"/>
    <property type="match status" value="1"/>
</dbReference>